<dbReference type="Proteomes" id="UP001218218">
    <property type="component" value="Unassembled WGS sequence"/>
</dbReference>
<feature type="non-terminal residue" evidence="1">
    <location>
        <position position="129"/>
    </location>
</feature>
<gene>
    <name evidence="1" type="ORF">DFH08DRAFT_707268</name>
</gene>
<name>A0AAD6ZQG9_9AGAR</name>
<organism evidence="1 2">
    <name type="scientific">Mycena albidolilacea</name>
    <dbReference type="NCBI Taxonomy" id="1033008"/>
    <lineage>
        <taxon>Eukaryota</taxon>
        <taxon>Fungi</taxon>
        <taxon>Dikarya</taxon>
        <taxon>Basidiomycota</taxon>
        <taxon>Agaricomycotina</taxon>
        <taxon>Agaricomycetes</taxon>
        <taxon>Agaricomycetidae</taxon>
        <taxon>Agaricales</taxon>
        <taxon>Marasmiineae</taxon>
        <taxon>Mycenaceae</taxon>
        <taxon>Mycena</taxon>
    </lineage>
</organism>
<evidence type="ECO:0000313" key="1">
    <source>
        <dbReference type="EMBL" id="KAJ7334320.1"/>
    </source>
</evidence>
<keyword evidence="2" id="KW-1185">Reference proteome</keyword>
<comment type="caution">
    <text evidence="1">The sequence shown here is derived from an EMBL/GenBank/DDBJ whole genome shotgun (WGS) entry which is preliminary data.</text>
</comment>
<dbReference type="AlphaFoldDB" id="A0AAD6ZQG9"/>
<protein>
    <submittedName>
        <fullName evidence="1">Uncharacterized protein</fullName>
    </submittedName>
</protein>
<accession>A0AAD6ZQG9</accession>
<dbReference type="InterPro" id="IPR036691">
    <property type="entry name" value="Endo/exonu/phosph_ase_sf"/>
</dbReference>
<sequence>MHDGHRNWETGRQIHIWGQNLNKSLTAQSTFYHSLDANIYDLTLVQEPHFDFRGLSRVKRAYTSVYLQSHAAQHKATRSAIWVNSSIPSSNWQTIPMASPDITAIDLYSNFGTLRVVNVYIDCEHNDAL</sequence>
<reference evidence="1" key="1">
    <citation type="submission" date="2023-03" db="EMBL/GenBank/DDBJ databases">
        <title>Massive genome expansion in bonnet fungi (Mycena s.s.) driven by repeated elements and novel gene families across ecological guilds.</title>
        <authorList>
            <consortium name="Lawrence Berkeley National Laboratory"/>
            <person name="Harder C.B."/>
            <person name="Miyauchi S."/>
            <person name="Viragh M."/>
            <person name="Kuo A."/>
            <person name="Thoen E."/>
            <person name="Andreopoulos B."/>
            <person name="Lu D."/>
            <person name="Skrede I."/>
            <person name="Drula E."/>
            <person name="Henrissat B."/>
            <person name="Morin E."/>
            <person name="Kohler A."/>
            <person name="Barry K."/>
            <person name="LaButti K."/>
            <person name="Morin E."/>
            <person name="Salamov A."/>
            <person name="Lipzen A."/>
            <person name="Mereny Z."/>
            <person name="Hegedus B."/>
            <person name="Baldrian P."/>
            <person name="Stursova M."/>
            <person name="Weitz H."/>
            <person name="Taylor A."/>
            <person name="Grigoriev I.V."/>
            <person name="Nagy L.G."/>
            <person name="Martin F."/>
            <person name="Kauserud H."/>
        </authorList>
    </citation>
    <scope>NUCLEOTIDE SEQUENCE</scope>
    <source>
        <strain evidence="1">CBHHK002</strain>
    </source>
</reference>
<evidence type="ECO:0000313" key="2">
    <source>
        <dbReference type="Proteomes" id="UP001218218"/>
    </source>
</evidence>
<proteinExistence type="predicted"/>
<dbReference type="Gene3D" id="3.60.10.10">
    <property type="entry name" value="Endonuclease/exonuclease/phosphatase"/>
    <property type="match status" value="1"/>
</dbReference>
<dbReference type="EMBL" id="JARIHO010000033">
    <property type="protein sequence ID" value="KAJ7334320.1"/>
    <property type="molecule type" value="Genomic_DNA"/>
</dbReference>
<dbReference type="SUPFAM" id="SSF56219">
    <property type="entry name" value="DNase I-like"/>
    <property type="match status" value="1"/>
</dbReference>